<proteinExistence type="predicted"/>
<organism evidence="2">
    <name type="scientific">Camponotus floridanus</name>
    <name type="common">Florida carpenter ant</name>
    <dbReference type="NCBI Taxonomy" id="104421"/>
    <lineage>
        <taxon>Eukaryota</taxon>
        <taxon>Metazoa</taxon>
        <taxon>Ecdysozoa</taxon>
        <taxon>Arthropoda</taxon>
        <taxon>Hexapoda</taxon>
        <taxon>Insecta</taxon>
        <taxon>Pterygota</taxon>
        <taxon>Neoptera</taxon>
        <taxon>Endopterygota</taxon>
        <taxon>Hymenoptera</taxon>
        <taxon>Apocrita</taxon>
        <taxon>Aculeata</taxon>
        <taxon>Formicoidea</taxon>
        <taxon>Formicidae</taxon>
        <taxon>Formicinae</taxon>
        <taxon>Camponotus</taxon>
    </lineage>
</organism>
<reference evidence="1 2" key="1">
    <citation type="journal article" date="2010" name="Science">
        <title>Genomic comparison of the ants Camponotus floridanus and Harpegnathos saltator.</title>
        <authorList>
            <person name="Bonasio R."/>
            <person name="Zhang G."/>
            <person name="Ye C."/>
            <person name="Mutti N.S."/>
            <person name="Fang X."/>
            <person name="Qin N."/>
            <person name="Donahue G."/>
            <person name="Yang P."/>
            <person name="Li Q."/>
            <person name="Li C."/>
            <person name="Zhang P."/>
            <person name="Huang Z."/>
            <person name="Berger S.L."/>
            <person name="Reinberg D."/>
            <person name="Wang J."/>
            <person name="Liebig J."/>
        </authorList>
    </citation>
    <scope>NUCLEOTIDE SEQUENCE [LARGE SCALE GENOMIC DNA]</scope>
    <source>
        <strain evidence="2">C129</strain>
    </source>
</reference>
<gene>
    <name evidence="1" type="ORF">EAG_09485</name>
</gene>
<dbReference type="EMBL" id="GL435311">
    <property type="protein sequence ID" value="EFN73468.1"/>
    <property type="molecule type" value="Genomic_DNA"/>
</dbReference>
<keyword evidence="2" id="KW-1185">Reference proteome</keyword>
<dbReference type="InParanoid" id="E1ZZ53"/>
<dbReference type="AlphaFoldDB" id="E1ZZ53"/>
<dbReference type="Proteomes" id="UP000000311">
    <property type="component" value="Unassembled WGS sequence"/>
</dbReference>
<evidence type="ECO:0000313" key="2">
    <source>
        <dbReference type="Proteomes" id="UP000000311"/>
    </source>
</evidence>
<evidence type="ECO:0000313" key="1">
    <source>
        <dbReference type="EMBL" id="EFN73468.1"/>
    </source>
</evidence>
<name>E1ZZ53_CAMFO</name>
<protein>
    <submittedName>
        <fullName evidence="1">Uncharacterized protein</fullName>
    </submittedName>
</protein>
<sequence length="76" mass="8261">MRIDSDVRRTVVEIKVDGTHGDSSIVRKASGEVCPMCLSNCQSVTSVTWVLHQSNLTSDVAISDRYPDASGDSVYD</sequence>
<accession>E1ZZ53</accession>